<proteinExistence type="inferred from homology"/>
<evidence type="ECO:0000256" key="4">
    <source>
        <dbReference type="ARBA" id="ARBA00007005"/>
    </source>
</evidence>
<dbReference type="GO" id="GO:0005743">
    <property type="term" value="C:mitochondrial inner membrane"/>
    <property type="evidence" value="ECO:0007669"/>
    <property type="project" value="UniProtKB-SubCell"/>
</dbReference>
<organism evidence="43 44">
    <name type="scientific">Trichinella pseudospiralis</name>
    <name type="common">Parasitic roundworm</name>
    <dbReference type="NCBI Taxonomy" id="6337"/>
    <lineage>
        <taxon>Eukaryota</taxon>
        <taxon>Metazoa</taxon>
        <taxon>Ecdysozoa</taxon>
        <taxon>Nematoda</taxon>
        <taxon>Enoplea</taxon>
        <taxon>Dorylaimia</taxon>
        <taxon>Trichinellida</taxon>
        <taxon>Trichinellidae</taxon>
        <taxon>Trichinella</taxon>
    </lineage>
</organism>
<evidence type="ECO:0000256" key="26">
    <source>
        <dbReference type="ARBA" id="ARBA00050446"/>
    </source>
</evidence>
<dbReference type="GO" id="GO:0070403">
    <property type="term" value="F:NAD+ binding"/>
    <property type="evidence" value="ECO:0007669"/>
    <property type="project" value="InterPro"/>
</dbReference>
<evidence type="ECO:0000256" key="3">
    <source>
        <dbReference type="ARBA" id="ARBA00005005"/>
    </source>
</evidence>
<keyword evidence="12" id="KW-0809">Transit peptide</keyword>
<evidence type="ECO:0000256" key="22">
    <source>
        <dbReference type="ARBA" id="ARBA00047613"/>
    </source>
</evidence>
<evidence type="ECO:0000256" key="5">
    <source>
        <dbReference type="ARBA" id="ARBA00008750"/>
    </source>
</evidence>
<evidence type="ECO:0000256" key="20">
    <source>
        <dbReference type="ARBA" id="ARBA00023268"/>
    </source>
</evidence>
<keyword evidence="16" id="KW-0443">Lipid metabolism</keyword>
<evidence type="ECO:0000256" key="21">
    <source>
        <dbReference type="ARBA" id="ARBA00035854"/>
    </source>
</evidence>
<evidence type="ECO:0000256" key="40">
    <source>
        <dbReference type="RuleBase" id="RU003707"/>
    </source>
</evidence>
<comment type="catalytic activity">
    <reaction evidence="1">
        <text>(3S)-hydroxyhexadecanoyl-CoA = (2E)-hexadecenoyl-CoA + H2O</text>
        <dbReference type="Rhea" id="RHEA:31163"/>
        <dbReference type="ChEBI" id="CHEBI:15377"/>
        <dbReference type="ChEBI" id="CHEBI:61526"/>
        <dbReference type="ChEBI" id="CHEBI:62613"/>
    </reaction>
    <physiologicalReaction direction="right-to-left" evidence="1">
        <dbReference type="Rhea" id="RHEA:31165"/>
    </physiologicalReaction>
</comment>
<dbReference type="Pfam" id="PF00725">
    <property type="entry name" value="3HCDH"/>
    <property type="match status" value="2"/>
</dbReference>
<evidence type="ECO:0000256" key="19">
    <source>
        <dbReference type="ARBA" id="ARBA00023239"/>
    </source>
</evidence>
<keyword evidence="13" id="KW-0007">Acetylation</keyword>
<evidence type="ECO:0000256" key="18">
    <source>
        <dbReference type="ARBA" id="ARBA00023136"/>
    </source>
</evidence>
<evidence type="ECO:0000256" key="13">
    <source>
        <dbReference type="ARBA" id="ARBA00022990"/>
    </source>
</evidence>
<sequence length="795" mass="87534">LKASFLVSERRMATIFGFTIAATARSTLSKKLQLLRLCSTNVSTLTTMNSYRDNEIGIIKFHTPGSKENIMDAKFMVEFYDCLNKFTQDDSVKGIVVMSGKSGSFIAGADTKIIANCHSVAEATALSLKCQAIMNRIHSNYKPVVAAINGTCLGGGLELALACDYRIAVNSKKTIFGLPEVRLGLLPGAGGTQRLPRLISIIDSMDLMLTGKTISASKAKSLGLVDMLVEPLGPGLHTDEDYMIKELERGAVQILRDLLTTELVVLRKLKFPHNLVHTLLDIELFRNLFFVYMRNKVEKLTHGHYPAPSHIVNVVRKGYKFGIGDGLKAEAKAFGLVATSPESKSLLHLFTLSTECKKNPFAPAKKEPKSLAVIGAGLMGCGIAQVSIYNGFVTYLKDVDKGALLQGERSIAKHLDKRVKQRAITTLEKDNMMANLFLSVDYEAIKNADLVIEAVYEDVQLKQKVLREIEEVDDCYYLFKFLLISNAHCCCFVQCVRPDCVIASNTSAISISKVAEASKRPENIVGMHYFSPVDKMQLLEVITTPKTSREAAFAAVDVGLKQNKLVIVVKDGPGFYTTRVLAAMLSETIRLLQEGVNPKELNDLCTSFGFPVGFATLADEVGIDVALHIAKYLGEKLGQRLAGGDLIILQKMVDNNFLGRKSGKGCFDYSKSKTKRGVNEKALQILKDHAKSSRGCDSDHDRQLRMVSRFVNEALLCLEEGVISSPRSGDIGAVFGLGFPPFLGGPFRFVDNYGAERLVTEMDRYRDSYGDAVEFQACQLLRDHAKDSKKKFYSI</sequence>
<dbReference type="InterPro" id="IPR006108">
    <property type="entry name" value="3HC_DH_C"/>
</dbReference>
<evidence type="ECO:0000256" key="2">
    <source>
        <dbReference type="ARBA" id="ARBA00004273"/>
    </source>
</evidence>
<evidence type="ECO:0000259" key="41">
    <source>
        <dbReference type="Pfam" id="PF00725"/>
    </source>
</evidence>
<comment type="catalytic activity">
    <reaction evidence="24">
        <text>a (3S)-3-hydroxyacyl-CoA + NAD(+) = a 3-oxoacyl-CoA + NADH + H(+)</text>
        <dbReference type="Rhea" id="RHEA:22432"/>
        <dbReference type="ChEBI" id="CHEBI:15378"/>
        <dbReference type="ChEBI" id="CHEBI:57318"/>
        <dbReference type="ChEBI" id="CHEBI:57540"/>
        <dbReference type="ChEBI" id="CHEBI:57945"/>
        <dbReference type="ChEBI" id="CHEBI:90726"/>
        <dbReference type="EC" id="1.1.1.35"/>
    </reaction>
</comment>
<comment type="catalytic activity">
    <reaction evidence="26">
        <text>a long-chain (3S)-3-hydroxy fatty acyl-CoA + NAD(+) = a long-chain 3-oxo-fatty acyl-CoA + NADH + H(+)</text>
        <dbReference type="Rhea" id="RHEA:52656"/>
        <dbReference type="ChEBI" id="CHEBI:15378"/>
        <dbReference type="ChEBI" id="CHEBI:57540"/>
        <dbReference type="ChEBI" id="CHEBI:57945"/>
        <dbReference type="ChEBI" id="CHEBI:136757"/>
        <dbReference type="ChEBI" id="CHEBI:136758"/>
        <dbReference type="EC" id="1.1.1.211"/>
    </reaction>
    <physiologicalReaction direction="left-to-right" evidence="26">
        <dbReference type="Rhea" id="RHEA:52657"/>
    </physiologicalReaction>
</comment>
<keyword evidence="8" id="KW-0597">Phosphoprotein</keyword>
<comment type="subunit">
    <text evidence="35">Heterotetramer of 2 alpha/HADHA and 2 beta/HADHB subunits; forms the mitochondrial trifunctional enzyme. Also purified as higher order heterooligomers including a 4 alpha/HADHA and 4 beta/HADHB heterooligomer which physiological significance remains unclear. The mitochondrial trifunctional enzyme interacts with MTLN.</text>
</comment>
<evidence type="ECO:0000256" key="29">
    <source>
        <dbReference type="ARBA" id="ARBA00052224"/>
    </source>
</evidence>
<protein>
    <recommendedName>
        <fullName evidence="37">Trifunctional enzyme subunit alpha, mitochondrial</fullName>
        <ecNumber evidence="36">1.1.1.211</ecNumber>
        <ecNumber evidence="6">4.2.1.17</ecNumber>
    </recommendedName>
    <alternativeName>
        <fullName evidence="38">Monolysocardiolipin acyltransferase</fullName>
    </alternativeName>
    <alternativeName>
        <fullName evidence="39">TP-alpha</fullName>
    </alternativeName>
</protein>
<keyword evidence="20" id="KW-0511">Multifunctional enzyme</keyword>
<comment type="catalytic activity">
    <reaction evidence="25">
        <text>1'-[1,2-di-(9Z,12Z-octadecadienoyl)-sn-glycero-3-phospho]-3'-[1-(9Z,12Z-octadecadienoyl)-sn-glycero-3-phospho]-glycerol + (9Z,12Z)-octadecadienoyl-CoA = 1',3'-bis-[1,2-di-(9Z,12Z-octadecadienoyl)-sn-glycero-3-phospho]-glycerol + CoA</text>
        <dbReference type="Rhea" id="RHEA:43672"/>
        <dbReference type="ChEBI" id="CHEBI:57287"/>
        <dbReference type="ChEBI" id="CHEBI:57383"/>
        <dbReference type="ChEBI" id="CHEBI:83580"/>
        <dbReference type="ChEBI" id="CHEBI:83581"/>
    </reaction>
    <physiologicalReaction direction="left-to-right" evidence="25">
        <dbReference type="Rhea" id="RHEA:43673"/>
    </physiologicalReaction>
</comment>
<evidence type="ECO:0000256" key="11">
    <source>
        <dbReference type="ARBA" id="ARBA00022832"/>
    </source>
</evidence>
<keyword evidence="18" id="KW-0472">Membrane</keyword>
<name>A0A0V1K4L5_TRIPS</name>
<evidence type="ECO:0000256" key="16">
    <source>
        <dbReference type="ARBA" id="ARBA00023098"/>
    </source>
</evidence>
<comment type="catalytic activity">
    <reaction evidence="30">
        <text>(3S)-3-hydroxydodecanoyl-CoA = (2E)-dodecenoyl-CoA + H2O</text>
        <dbReference type="Rhea" id="RHEA:31075"/>
        <dbReference type="ChEBI" id="CHEBI:15377"/>
        <dbReference type="ChEBI" id="CHEBI:57330"/>
        <dbReference type="ChEBI" id="CHEBI:62558"/>
    </reaction>
    <physiologicalReaction direction="right-to-left" evidence="30">
        <dbReference type="Rhea" id="RHEA:31077"/>
    </physiologicalReaction>
</comment>
<dbReference type="InterPro" id="IPR036291">
    <property type="entry name" value="NAD(P)-bd_dom_sf"/>
</dbReference>
<evidence type="ECO:0000256" key="10">
    <source>
        <dbReference type="ARBA" id="ARBA00022792"/>
    </source>
</evidence>
<keyword evidence="14" id="KW-0560">Oxidoreductase</keyword>
<evidence type="ECO:0000256" key="27">
    <source>
        <dbReference type="ARBA" id="ARBA00051215"/>
    </source>
</evidence>
<dbReference type="InterPro" id="IPR029045">
    <property type="entry name" value="ClpP/crotonase-like_dom_sf"/>
</dbReference>
<keyword evidence="7" id="KW-0488">Methylation</keyword>
<dbReference type="InterPro" id="IPR018376">
    <property type="entry name" value="Enoyl-CoA_hyd/isom_CS"/>
</dbReference>
<evidence type="ECO:0000256" key="15">
    <source>
        <dbReference type="ARBA" id="ARBA00023027"/>
    </source>
</evidence>
<dbReference type="GO" id="GO:0016740">
    <property type="term" value="F:transferase activity"/>
    <property type="evidence" value="ECO:0007669"/>
    <property type="project" value="UniProtKB-KW"/>
</dbReference>
<feature type="domain" description="3-hydroxyacyl-CoA dehydrogenase C-terminal" evidence="41">
    <location>
        <begin position="705"/>
        <end position="788"/>
    </location>
</feature>
<dbReference type="FunFam" id="1.10.1040.50:FF:000002">
    <property type="entry name" value="Trifunctional enzyme subunit alpha, mitochondrial"/>
    <property type="match status" value="1"/>
</dbReference>
<feature type="domain" description="3-hydroxyacyl-CoA dehydrogenase C-terminal" evidence="41">
    <location>
        <begin position="574"/>
        <end position="669"/>
    </location>
</feature>
<feature type="non-terminal residue" evidence="43">
    <location>
        <position position="1"/>
    </location>
</feature>
<keyword evidence="19" id="KW-0456">Lyase</keyword>
<dbReference type="Proteomes" id="UP000054826">
    <property type="component" value="Unassembled WGS sequence"/>
</dbReference>
<dbReference type="UniPathway" id="UPA00659"/>
<comment type="catalytic activity">
    <reaction evidence="29">
        <text>(3S)-hydroxyoctanoyl-CoA + NAD(+) = 3-oxooctanoyl-CoA + NADH + H(+)</text>
        <dbReference type="Rhea" id="RHEA:31195"/>
        <dbReference type="ChEBI" id="CHEBI:15378"/>
        <dbReference type="ChEBI" id="CHEBI:57540"/>
        <dbReference type="ChEBI" id="CHEBI:57945"/>
        <dbReference type="ChEBI" id="CHEBI:62617"/>
        <dbReference type="ChEBI" id="CHEBI:62619"/>
    </reaction>
    <physiologicalReaction direction="left-to-right" evidence="29">
        <dbReference type="Rhea" id="RHEA:31196"/>
    </physiologicalReaction>
</comment>
<evidence type="ECO:0000256" key="37">
    <source>
        <dbReference type="ARBA" id="ARBA00068347"/>
    </source>
</evidence>
<dbReference type="EC" id="1.1.1.211" evidence="36"/>
<comment type="similarity">
    <text evidence="40">Belongs to the enoyl-CoA hydratase/isomerase family.</text>
</comment>
<comment type="catalytic activity">
    <reaction evidence="32">
        <text>1'-[1,2-di-(9Z,12Z-octadecadienoyl)-sn-glycero-3-phospho]-3'-[1-(9Z,12Z-octadecadienoyl)-sn-glycero-3-phospho]-glycerol + (9Z)-octadecenoyl-CoA = 1'-[1,2-di-(9Z,12Z-octadecadienoyl)-sn-glycero-3-phospho]-3'-[1-(9Z,12Z-octadecadienoyl)-2-(9Z-octadecenoyl)-sn-glycero-3-phospho]-glycerol + CoA</text>
        <dbReference type="Rhea" id="RHEA:43676"/>
        <dbReference type="ChEBI" id="CHEBI:57287"/>
        <dbReference type="ChEBI" id="CHEBI:57387"/>
        <dbReference type="ChEBI" id="CHEBI:83580"/>
        <dbReference type="ChEBI" id="CHEBI:83582"/>
    </reaction>
    <physiologicalReaction direction="left-to-right" evidence="32">
        <dbReference type="Rhea" id="RHEA:43677"/>
    </physiologicalReaction>
</comment>
<evidence type="ECO:0000256" key="36">
    <source>
        <dbReference type="ARBA" id="ARBA00066806"/>
    </source>
</evidence>
<comment type="catalytic activity">
    <reaction evidence="34">
        <text>1'-[1,2-di-(9Z,12Z-octadecadienoyl)-sn-glycero-3-phospho]-3'-[1-(9Z,12Z-octadecadienoyl)-sn-glycero-3-phospho]-glycerol + hexadecanoyl-CoA = 1'-[1,2-di-(9Z,12Z-octadecadienoyl)-sn-glycero-3-phospho]-3'-[1-(9Z,12Z-octadecadienoyl)-2-hexadecanoyl-sn-glycero-3-phospho]-glycerol + CoA</text>
        <dbReference type="Rhea" id="RHEA:43680"/>
        <dbReference type="ChEBI" id="CHEBI:57287"/>
        <dbReference type="ChEBI" id="CHEBI:57379"/>
        <dbReference type="ChEBI" id="CHEBI:83580"/>
        <dbReference type="ChEBI" id="CHEBI:83583"/>
    </reaction>
    <physiologicalReaction direction="left-to-right" evidence="34">
        <dbReference type="Rhea" id="RHEA:43681"/>
    </physiologicalReaction>
</comment>
<dbReference type="Gene3D" id="3.40.50.720">
    <property type="entry name" value="NAD(P)-binding Rossmann-like Domain"/>
    <property type="match status" value="1"/>
</dbReference>
<dbReference type="SUPFAM" id="SSF52096">
    <property type="entry name" value="ClpP/crotonase"/>
    <property type="match status" value="1"/>
</dbReference>
<dbReference type="AlphaFoldDB" id="A0A0V1K4L5"/>
<dbReference type="PROSITE" id="PS00067">
    <property type="entry name" value="3HCDH"/>
    <property type="match status" value="1"/>
</dbReference>
<evidence type="ECO:0000256" key="28">
    <source>
        <dbReference type="ARBA" id="ARBA00051877"/>
    </source>
</evidence>
<evidence type="ECO:0000256" key="14">
    <source>
        <dbReference type="ARBA" id="ARBA00023002"/>
    </source>
</evidence>
<dbReference type="Pfam" id="PF02737">
    <property type="entry name" value="3HCDH_N"/>
    <property type="match status" value="2"/>
</dbReference>
<evidence type="ECO:0000256" key="38">
    <source>
        <dbReference type="ARBA" id="ARBA00077617"/>
    </source>
</evidence>
<evidence type="ECO:0000256" key="9">
    <source>
        <dbReference type="ARBA" id="ARBA00022679"/>
    </source>
</evidence>
<evidence type="ECO:0000256" key="23">
    <source>
        <dbReference type="ARBA" id="ARBA00048361"/>
    </source>
</evidence>
<evidence type="ECO:0000256" key="39">
    <source>
        <dbReference type="ARBA" id="ARBA00083277"/>
    </source>
</evidence>
<dbReference type="SUPFAM" id="SSF48179">
    <property type="entry name" value="6-phosphogluconate dehydrogenase C-terminal domain-like"/>
    <property type="match status" value="2"/>
</dbReference>
<evidence type="ECO:0000256" key="31">
    <source>
        <dbReference type="ARBA" id="ARBA00052834"/>
    </source>
</evidence>
<dbReference type="InterPro" id="IPR001753">
    <property type="entry name" value="Enoyl-CoA_hydra/iso"/>
</dbReference>
<dbReference type="FunFam" id="3.90.226.10:FF:000011">
    <property type="entry name" value="Fatty acid oxidation complex subunit alpha"/>
    <property type="match status" value="1"/>
</dbReference>
<dbReference type="PANTHER" id="PTHR43612">
    <property type="entry name" value="TRIFUNCTIONAL ENZYME SUBUNIT ALPHA"/>
    <property type="match status" value="1"/>
</dbReference>
<dbReference type="Pfam" id="PF00378">
    <property type="entry name" value="ECH_1"/>
    <property type="match status" value="1"/>
</dbReference>
<keyword evidence="17" id="KW-0496">Mitochondrion</keyword>
<evidence type="ECO:0000313" key="43">
    <source>
        <dbReference type="EMBL" id="KRZ42179.1"/>
    </source>
</evidence>
<comment type="catalytic activity">
    <reaction evidence="28">
        <text>(3S)-hydroxyoctanoyl-CoA = (2E)-octenoyl-CoA + H2O</text>
        <dbReference type="Rhea" id="RHEA:31199"/>
        <dbReference type="ChEBI" id="CHEBI:15377"/>
        <dbReference type="ChEBI" id="CHEBI:62242"/>
        <dbReference type="ChEBI" id="CHEBI:62617"/>
    </reaction>
    <physiologicalReaction direction="right-to-left" evidence="28">
        <dbReference type="Rhea" id="RHEA:31201"/>
    </physiologicalReaction>
</comment>
<comment type="catalytic activity">
    <reaction evidence="22">
        <text>(3S)-hydroxyhexadecanoyl-CoA + NAD(+) = 3-oxohexadecanoyl-CoA + NADH + H(+)</text>
        <dbReference type="Rhea" id="RHEA:31159"/>
        <dbReference type="ChEBI" id="CHEBI:15378"/>
        <dbReference type="ChEBI" id="CHEBI:57349"/>
        <dbReference type="ChEBI" id="CHEBI:57540"/>
        <dbReference type="ChEBI" id="CHEBI:57945"/>
        <dbReference type="ChEBI" id="CHEBI:62613"/>
    </reaction>
    <physiologicalReaction direction="left-to-right" evidence="22">
        <dbReference type="Rhea" id="RHEA:31160"/>
    </physiologicalReaction>
</comment>
<comment type="similarity">
    <text evidence="4">In the central section; belongs to the 3-hydroxyacyl-CoA dehydrogenase family.</text>
</comment>
<dbReference type="PANTHER" id="PTHR43612:SF3">
    <property type="entry name" value="TRIFUNCTIONAL ENZYME SUBUNIT ALPHA, MITOCHONDRIAL"/>
    <property type="match status" value="1"/>
</dbReference>
<comment type="catalytic activity">
    <reaction evidence="31">
        <text>(3S)-hydroxytetradecanoyl-CoA + NAD(+) = 3-oxotetradecanoyl-CoA + NADH + H(+)</text>
        <dbReference type="Rhea" id="RHEA:31167"/>
        <dbReference type="ChEBI" id="CHEBI:15378"/>
        <dbReference type="ChEBI" id="CHEBI:57540"/>
        <dbReference type="ChEBI" id="CHEBI:57945"/>
        <dbReference type="ChEBI" id="CHEBI:62543"/>
        <dbReference type="ChEBI" id="CHEBI:62614"/>
    </reaction>
    <physiologicalReaction direction="left-to-right" evidence="31">
        <dbReference type="Rhea" id="RHEA:31168"/>
    </physiologicalReaction>
</comment>
<dbReference type="Gene3D" id="3.90.226.10">
    <property type="entry name" value="2-enoyl-CoA Hydratase, Chain A, domain 1"/>
    <property type="match status" value="1"/>
</dbReference>
<keyword evidence="9" id="KW-0808">Transferase</keyword>
<evidence type="ECO:0000256" key="32">
    <source>
        <dbReference type="ARBA" id="ARBA00052860"/>
    </source>
</evidence>
<comment type="caution">
    <text evidence="43">The sequence shown here is derived from an EMBL/GenBank/DDBJ whole genome shotgun (WGS) entry which is preliminary data.</text>
</comment>
<dbReference type="GO" id="GO:0016507">
    <property type="term" value="C:mitochondrial fatty acid beta-oxidation multienzyme complex"/>
    <property type="evidence" value="ECO:0007669"/>
    <property type="project" value="TreeGrafter"/>
</dbReference>
<comment type="subcellular location">
    <subcellularLocation>
        <location evidence="2">Mitochondrion inner membrane</location>
    </subcellularLocation>
</comment>
<dbReference type="InterPro" id="IPR050136">
    <property type="entry name" value="FA_oxidation_alpha_subunit"/>
</dbReference>
<evidence type="ECO:0000256" key="7">
    <source>
        <dbReference type="ARBA" id="ARBA00022481"/>
    </source>
</evidence>
<feature type="domain" description="3-hydroxyacyl-CoA dehydrogenase NAD binding" evidence="42">
    <location>
        <begin position="494"/>
        <end position="571"/>
    </location>
</feature>
<comment type="similarity">
    <text evidence="5">In the N-terminal section; belongs to the enoyl-CoA hydratase/isomerase family.</text>
</comment>
<evidence type="ECO:0000256" key="12">
    <source>
        <dbReference type="ARBA" id="ARBA00022946"/>
    </source>
</evidence>
<keyword evidence="11" id="KW-0276">Fatty acid metabolism</keyword>
<dbReference type="InterPro" id="IPR008927">
    <property type="entry name" value="6-PGluconate_DH-like_C_sf"/>
</dbReference>
<dbReference type="InterPro" id="IPR006176">
    <property type="entry name" value="3-OHacyl-CoA_DH_NAD-bd"/>
</dbReference>
<feature type="domain" description="3-hydroxyacyl-CoA dehydrogenase NAD binding" evidence="42">
    <location>
        <begin position="371"/>
        <end position="472"/>
    </location>
</feature>
<evidence type="ECO:0000313" key="44">
    <source>
        <dbReference type="Proteomes" id="UP000054826"/>
    </source>
</evidence>
<dbReference type="GO" id="GO:0004300">
    <property type="term" value="F:enoyl-CoA hydratase activity"/>
    <property type="evidence" value="ECO:0007669"/>
    <property type="project" value="UniProtKB-EC"/>
</dbReference>
<evidence type="ECO:0000256" key="35">
    <source>
        <dbReference type="ARBA" id="ARBA00062153"/>
    </source>
</evidence>
<evidence type="ECO:0000256" key="8">
    <source>
        <dbReference type="ARBA" id="ARBA00022553"/>
    </source>
</evidence>
<dbReference type="EC" id="4.2.1.17" evidence="6"/>
<evidence type="ECO:0000256" key="6">
    <source>
        <dbReference type="ARBA" id="ARBA00012076"/>
    </source>
</evidence>
<comment type="catalytic activity">
    <reaction evidence="21">
        <text>a (3S)-3-hydroxyacyl-CoA = a (2E)-enoyl-CoA + H2O</text>
        <dbReference type="Rhea" id="RHEA:16105"/>
        <dbReference type="ChEBI" id="CHEBI:15377"/>
        <dbReference type="ChEBI" id="CHEBI:57318"/>
        <dbReference type="ChEBI" id="CHEBI:58856"/>
        <dbReference type="EC" id="4.2.1.17"/>
    </reaction>
    <physiologicalReaction direction="right-to-left" evidence="21">
        <dbReference type="Rhea" id="RHEA:16107"/>
    </physiologicalReaction>
</comment>
<evidence type="ECO:0000256" key="30">
    <source>
        <dbReference type="ARBA" id="ARBA00052711"/>
    </source>
</evidence>
<accession>A0A0V1K4L5</accession>
<evidence type="ECO:0000256" key="1">
    <source>
        <dbReference type="ARBA" id="ARBA00000469"/>
    </source>
</evidence>
<gene>
    <name evidence="43" type="primary">HADHA</name>
    <name evidence="43" type="ORF">T4C_13041</name>
</gene>
<keyword evidence="15" id="KW-0520">NAD</keyword>
<dbReference type="Gene3D" id="1.10.1040.50">
    <property type="match status" value="1"/>
</dbReference>
<dbReference type="GO" id="GO:0016509">
    <property type="term" value="F:long-chain (3S)-3-hydroxyacyl-CoA dehydrogenase (NAD+) activity"/>
    <property type="evidence" value="ECO:0007669"/>
    <property type="project" value="UniProtKB-EC"/>
</dbReference>
<comment type="catalytic activity">
    <reaction evidence="27">
        <text>a 4-saturated-(3S)-3-hydroxyacyl-CoA = a (3E)-enoyl-CoA + H2O</text>
        <dbReference type="Rhea" id="RHEA:20724"/>
        <dbReference type="ChEBI" id="CHEBI:15377"/>
        <dbReference type="ChEBI" id="CHEBI:58521"/>
        <dbReference type="ChEBI" id="CHEBI:137480"/>
        <dbReference type="EC" id="4.2.1.17"/>
    </reaction>
    <physiologicalReaction direction="right-to-left" evidence="27">
        <dbReference type="Rhea" id="RHEA:20726"/>
    </physiologicalReaction>
</comment>
<evidence type="ECO:0000259" key="42">
    <source>
        <dbReference type="Pfam" id="PF02737"/>
    </source>
</evidence>
<dbReference type="SUPFAM" id="SSF51735">
    <property type="entry name" value="NAD(P)-binding Rossmann-fold domains"/>
    <property type="match status" value="1"/>
</dbReference>
<comment type="catalytic activity">
    <reaction evidence="23">
        <text>(3S)-hydroxydecanoyl-CoA + NAD(+) = 3-oxodecanoyl-CoA + NADH + H(+)</text>
        <dbReference type="Rhea" id="RHEA:31187"/>
        <dbReference type="ChEBI" id="CHEBI:15378"/>
        <dbReference type="ChEBI" id="CHEBI:57540"/>
        <dbReference type="ChEBI" id="CHEBI:57945"/>
        <dbReference type="ChEBI" id="CHEBI:62548"/>
        <dbReference type="ChEBI" id="CHEBI:62616"/>
    </reaction>
    <physiologicalReaction direction="left-to-right" evidence="23">
        <dbReference type="Rhea" id="RHEA:31188"/>
    </physiologicalReaction>
</comment>
<dbReference type="CDD" id="cd06558">
    <property type="entry name" value="crotonase-like"/>
    <property type="match status" value="1"/>
</dbReference>
<keyword evidence="10" id="KW-0999">Mitochondrion inner membrane</keyword>
<evidence type="ECO:0000256" key="33">
    <source>
        <dbReference type="ARBA" id="ARBA00052945"/>
    </source>
</evidence>
<dbReference type="InterPro" id="IPR006180">
    <property type="entry name" value="3-OHacyl-CoA_DH_CS"/>
</dbReference>
<evidence type="ECO:0000256" key="17">
    <source>
        <dbReference type="ARBA" id="ARBA00023128"/>
    </source>
</evidence>
<comment type="catalytic activity">
    <reaction evidence="33">
        <text>(3S)-3-hydroxydodecanoyl-CoA + NAD(+) = 3-oxododecanoyl-CoA + NADH + H(+)</text>
        <dbReference type="Rhea" id="RHEA:31179"/>
        <dbReference type="ChEBI" id="CHEBI:15378"/>
        <dbReference type="ChEBI" id="CHEBI:57540"/>
        <dbReference type="ChEBI" id="CHEBI:57945"/>
        <dbReference type="ChEBI" id="CHEBI:62558"/>
        <dbReference type="ChEBI" id="CHEBI:62615"/>
    </reaction>
    <physiologicalReaction direction="left-to-right" evidence="33">
        <dbReference type="Rhea" id="RHEA:31180"/>
    </physiologicalReaction>
</comment>
<dbReference type="PROSITE" id="PS00166">
    <property type="entry name" value="ENOYL_COA_HYDRATASE"/>
    <property type="match status" value="1"/>
</dbReference>
<dbReference type="GO" id="GO:0006635">
    <property type="term" value="P:fatty acid beta-oxidation"/>
    <property type="evidence" value="ECO:0007669"/>
    <property type="project" value="UniProtKB-UniPathway"/>
</dbReference>
<evidence type="ECO:0000256" key="34">
    <source>
        <dbReference type="ARBA" id="ARBA00052989"/>
    </source>
</evidence>
<dbReference type="EMBL" id="JYDV01000016">
    <property type="protein sequence ID" value="KRZ42179.1"/>
    <property type="molecule type" value="Genomic_DNA"/>
</dbReference>
<evidence type="ECO:0000256" key="24">
    <source>
        <dbReference type="ARBA" id="ARBA00049556"/>
    </source>
</evidence>
<comment type="pathway">
    <text evidence="3">Lipid metabolism; fatty acid beta-oxidation.</text>
</comment>
<dbReference type="FunFam" id="3.40.50.720:FF:000009">
    <property type="entry name" value="Fatty oxidation complex, alpha subunit"/>
    <property type="match status" value="1"/>
</dbReference>
<reference evidence="43 44" key="1">
    <citation type="submission" date="2015-01" db="EMBL/GenBank/DDBJ databases">
        <title>Evolution of Trichinella species and genotypes.</title>
        <authorList>
            <person name="Korhonen P.K."/>
            <person name="Edoardo P."/>
            <person name="Giuseppe L.R."/>
            <person name="Gasser R.B."/>
        </authorList>
    </citation>
    <scope>NUCLEOTIDE SEQUENCE [LARGE SCALE GENOMIC DNA]</scope>
    <source>
        <strain evidence="43">ISS176</strain>
    </source>
</reference>
<evidence type="ECO:0000256" key="25">
    <source>
        <dbReference type="ARBA" id="ARBA00050222"/>
    </source>
</evidence>